<dbReference type="EMBL" id="BART01034123">
    <property type="protein sequence ID" value="GAH14768.1"/>
    <property type="molecule type" value="Genomic_DNA"/>
</dbReference>
<evidence type="ECO:0000313" key="1">
    <source>
        <dbReference type="EMBL" id="GAH14768.1"/>
    </source>
</evidence>
<gene>
    <name evidence="1" type="ORF">S01H4_58426</name>
</gene>
<name>X1F1R8_9ZZZZ</name>
<dbReference type="AlphaFoldDB" id="X1F1R8"/>
<reference evidence="1" key="1">
    <citation type="journal article" date="2014" name="Front. Microbiol.">
        <title>High frequency of phylogenetically diverse reductive dehalogenase-homologous genes in deep subseafloor sedimentary metagenomes.</title>
        <authorList>
            <person name="Kawai M."/>
            <person name="Futagami T."/>
            <person name="Toyoda A."/>
            <person name="Takaki Y."/>
            <person name="Nishi S."/>
            <person name="Hori S."/>
            <person name="Arai W."/>
            <person name="Tsubouchi T."/>
            <person name="Morono Y."/>
            <person name="Uchiyama I."/>
            <person name="Ito T."/>
            <person name="Fujiyama A."/>
            <person name="Inagaki F."/>
            <person name="Takami H."/>
        </authorList>
    </citation>
    <scope>NUCLEOTIDE SEQUENCE</scope>
    <source>
        <strain evidence="1">Expedition CK06-06</strain>
    </source>
</reference>
<feature type="non-terminal residue" evidence="1">
    <location>
        <position position="38"/>
    </location>
</feature>
<proteinExistence type="predicted"/>
<organism evidence="1">
    <name type="scientific">marine sediment metagenome</name>
    <dbReference type="NCBI Taxonomy" id="412755"/>
    <lineage>
        <taxon>unclassified sequences</taxon>
        <taxon>metagenomes</taxon>
        <taxon>ecological metagenomes</taxon>
    </lineage>
</organism>
<accession>X1F1R8</accession>
<sequence>MTAPPQLSLAGQKKSQRTEMFWQHRNDRAARVGQYKWV</sequence>
<comment type="caution">
    <text evidence="1">The sequence shown here is derived from an EMBL/GenBank/DDBJ whole genome shotgun (WGS) entry which is preliminary data.</text>
</comment>
<protein>
    <submittedName>
        <fullName evidence="1">Uncharacterized protein</fullName>
    </submittedName>
</protein>